<organism evidence="11 12">
    <name type="scientific">Sporothrix eucalyptigena</name>
    <dbReference type="NCBI Taxonomy" id="1812306"/>
    <lineage>
        <taxon>Eukaryota</taxon>
        <taxon>Fungi</taxon>
        <taxon>Dikarya</taxon>
        <taxon>Ascomycota</taxon>
        <taxon>Pezizomycotina</taxon>
        <taxon>Sordariomycetes</taxon>
        <taxon>Sordariomycetidae</taxon>
        <taxon>Ophiostomatales</taxon>
        <taxon>Ophiostomataceae</taxon>
        <taxon>Sporothrix</taxon>
    </lineage>
</organism>
<feature type="transmembrane region" description="Helical" evidence="9">
    <location>
        <begin position="385"/>
        <end position="406"/>
    </location>
</feature>
<feature type="transmembrane region" description="Helical" evidence="9">
    <location>
        <begin position="234"/>
        <end position="255"/>
    </location>
</feature>
<protein>
    <recommendedName>
        <fullName evidence="10">Major facilitator superfamily (MFS) profile domain-containing protein</fullName>
    </recommendedName>
</protein>
<evidence type="ECO:0000313" key="12">
    <source>
        <dbReference type="Proteomes" id="UP001642482"/>
    </source>
</evidence>
<feature type="domain" description="Major facilitator superfamily (MFS) profile" evidence="10">
    <location>
        <begin position="68"/>
        <end position="511"/>
    </location>
</feature>
<evidence type="ECO:0000256" key="9">
    <source>
        <dbReference type="SAM" id="Phobius"/>
    </source>
</evidence>
<keyword evidence="6 9" id="KW-0472">Membrane</keyword>
<reference evidence="11 12" key="1">
    <citation type="submission" date="2024-01" db="EMBL/GenBank/DDBJ databases">
        <authorList>
            <person name="Allen C."/>
            <person name="Tagirdzhanova G."/>
        </authorList>
    </citation>
    <scope>NUCLEOTIDE SEQUENCE [LARGE SCALE GENOMIC DNA]</scope>
</reference>
<keyword evidence="4 9" id="KW-0812">Transmembrane</keyword>
<dbReference type="InterPro" id="IPR036259">
    <property type="entry name" value="MFS_trans_sf"/>
</dbReference>
<comment type="subcellular location">
    <subcellularLocation>
        <location evidence="1">Membrane</location>
        <topology evidence="1">Multi-pass membrane protein</topology>
    </subcellularLocation>
</comment>
<keyword evidence="12" id="KW-1185">Reference proteome</keyword>
<dbReference type="InterPro" id="IPR020846">
    <property type="entry name" value="MFS_dom"/>
</dbReference>
<feature type="transmembrane region" description="Helical" evidence="9">
    <location>
        <begin position="361"/>
        <end position="378"/>
    </location>
</feature>
<evidence type="ECO:0000256" key="4">
    <source>
        <dbReference type="ARBA" id="ARBA00022692"/>
    </source>
</evidence>
<evidence type="ECO:0000256" key="1">
    <source>
        <dbReference type="ARBA" id="ARBA00004141"/>
    </source>
</evidence>
<dbReference type="InterPro" id="IPR005829">
    <property type="entry name" value="Sugar_transporter_CS"/>
</dbReference>
<dbReference type="InterPro" id="IPR050360">
    <property type="entry name" value="MFS_Sugar_Transporters"/>
</dbReference>
<evidence type="ECO:0000313" key="11">
    <source>
        <dbReference type="EMBL" id="CAK7238161.1"/>
    </source>
</evidence>
<dbReference type="InterPro" id="IPR003663">
    <property type="entry name" value="Sugar/inositol_transpt"/>
</dbReference>
<dbReference type="NCBIfam" id="TIGR00879">
    <property type="entry name" value="SP"/>
    <property type="match status" value="1"/>
</dbReference>
<feature type="transmembrane region" description="Helical" evidence="9">
    <location>
        <begin position="166"/>
        <end position="183"/>
    </location>
</feature>
<dbReference type="PANTHER" id="PTHR48022">
    <property type="entry name" value="PLASTIDIC GLUCOSE TRANSPORTER 4"/>
    <property type="match status" value="1"/>
</dbReference>
<evidence type="ECO:0000256" key="3">
    <source>
        <dbReference type="ARBA" id="ARBA00022448"/>
    </source>
</evidence>
<keyword evidence="7" id="KW-0462">Maltose metabolism</keyword>
<keyword evidence="3 8" id="KW-0813">Transport</keyword>
<dbReference type="Gene3D" id="1.20.1250.20">
    <property type="entry name" value="MFS general substrate transporter like domains"/>
    <property type="match status" value="1"/>
</dbReference>
<evidence type="ECO:0000259" key="10">
    <source>
        <dbReference type="PROSITE" id="PS50850"/>
    </source>
</evidence>
<evidence type="ECO:0000256" key="2">
    <source>
        <dbReference type="ARBA" id="ARBA00010992"/>
    </source>
</evidence>
<feature type="transmembrane region" description="Helical" evidence="9">
    <location>
        <begin position="203"/>
        <end position="222"/>
    </location>
</feature>
<feature type="transmembrane region" description="Helical" evidence="9">
    <location>
        <begin position="454"/>
        <end position="472"/>
    </location>
</feature>
<evidence type="ECO:0000256" key="8">
    <source>
        <dbReference type="RuleBase" id="RU003346"/>
    </source>
</evidence>
<dbReference type="Pfam" id="PF00083">
    <property type="entry name" value="Sugar_tr"/>
    <property type="match status" value="1"/>
</dbReference>
<dbReference type="SUPFAM" id="SSF103473">
    <property type="entry name" value="MFS general substrate transporter"/>
    <property type="match status" value="1"/>
</dbReference>
<dbReference type="InterPro" id="IPR005828">
    <property type="entry name" value="MFS_sugar_transport-like"/>
</dbReference>
<comment type="caution">
    <text evidence="11">The sequence shown here is derived from an EMBL/GenBank/DDBJ whole genome shotgun (WGS) entry which is preliminary data.</text>
</comment>
<evidence type="ECO:0000256" key="6">
    <source>
        <dbReference type="ARBA" id="ARBA00023136"/>
    </source>
</evidence>
<feature type="transmembrane region" description="Helical" evidence="9">
    <location>
        <begin position="418"/>
        <end position="442"/>
    </location>
</feature>
<accession>A0ABP0D4F2</accession>
<proteinExistence type="inferred from homology"/>
<gene>
    <name evidence="11" type="ORF">SEUCBS140593_010387</name>
</gene>
<dbReference type="PROSITE" id="PS00217">
    <property type="entry name" value="SUGAR_TRANSPORT_2"/>
    <property type="match status" value="1"/>
</dbReference>
<evidence type="ECO:0000256" key="5">
    <source>
        <dbReference type="ARBA" id="ARBA00022989"/>
    </source>
</evidence>
<feature type="transmembrane region" description="Helical" evidence="9">
    <location>
        <begin position="484"/>
        <end position="505"/>
    </location>
</feature>
<comment type="similarity">
    <text evidence="2 8">Belongs to the major facilitator superfamily. Sugar transporter (TC 2.A.1.1) family.</text>
</comment>
<dbReference type="PROSITE" id="PS50850">
    <property type="entry name" value="MFS"/>
    <property type="match status" value="1"/>
</dbReference>
<keyword evidence="5 9" id="KW-1133">Transmembrane helix</keyword>
<evidence type="ECO:0000256" key="7">
    <source>
        <dbReference type="ARBA" id="ARBA00026248"/>
    </source>
</evidence>
<dbReference type="EMBL" id="CAWUHD010000212">
    <property type="protein sequence ID" value="CAK7238161.1"/>
    <property type="molecule type" value="Genomic_DNA"/>
</dbReference>
<sequence>MSAKVEHSEDASKDASKDLATVILAEKDEEHAGPTAVDLLKGAEAATDREHTMGLWDAVRRHPKAVFWSVLFSLALVQEGFDHAFNSGFFSFPEFQKRYGVEVKPGVYEIPAEMQAGILNGVNAGEIVALVGGGYLADRFGYRWLMIGCMVMMTSFIFMQFFASDIYVLLGAEILLGIPWGVFQTLTTTYAAEVVPNILRPYLTMLVSFCWSLGFLLGTSVLRGCLRLTGPWAYRLPFALQWVFPVPLGIAIYFAPESPWWFVRKGRADDAAQSLRRLQSHASDAEVANMVAMMAYTVEIEDEMASKSTYRELLRSFDLRRTEITVMVYLIQELCAPLTQYAVYFLEEAGLDPALSFDFGMAQYAPAIVGVILAMHLVPKVGRRTLLLSGTAFATGVTFLIGFLGIPDPVTHTNIAYGVGSLLLIQNFVFFFTIGPIVYTIVTEIPSNALRTKSVAVARIAYNLCSLVYGQLTPHMVQTTSWNWGAKSGFFFGGIMLLGLVWAYFRVPETKGRTFAEVDILFKNHVAARDFAKTSVDLASQTVSHD</sequence>
<dbReference type="PANTHER" id="PTHR48022:SF5">
    <property type="entry name" value="ALPHA-GLUCOSIDES PERMEASE MPH2-RELATED"/>
    <property type="match status" value="1"/>
</dbReference>
<dbReference type="Proteomes" id="UP001642482">
    <property type="component" value="Unassembled WGS sequence"/>
</dbReference>
<name>A0ABP0D4F2_9PEZI</name>
<feature type="transmembrane region" description="Helical" evidence="9">
    <location>
        <begin position="140"/>
        <end position="159"/>
    </location>
</feature>